<proteinExistence type="predicted"/>
<dbReference type="AlphaFoldDB" id="A0A7S4L709"/>
<evidence type="ECO:0000313" key="1">
    <source>
        <dbReference type="EMBL" id="CAE2316723.1"/>
    </source>
</evidence>
<name>A0A7S4L709_9EUKA</name>
<accession>A0A7S4L709</accession>
<gene>
    <name evidence="1" type="ORF">NAES01612_LOCUS16311</name>
</gene>
<sequence>MCLTTIRVLKEQSVPLTHIPLDTLDNQEQVEKELEEILGGKAQILDGYFGVHLPAVFVKKESLLKGGRSLHFWLQEAIDPPFDMDDDKGIIGCAGLDDRLTTLATEIKGMLQV</sequence>
<organism evidence="1">
    <name type="scientific">Paramoeba aestuarina</name>
    <dbReference type="NCBI Taxonomy" id="180227"/>
    <lineage>
        <taxon>Eukaryota</taxon>
        <taxon>Amoebozoa</taxon>
        <taxon>Discosea</taxon>
        <taxon>Flabellinia</taxon>
        <taxon>Dactylopodida</taxon>
        <taxon>Paramoebidae</taxon>
        <taxon>Paramoeba</taxon>
    </lineage>
</organism>
<dbReference type="EMBL" id="HBKR01024846">
    <property type="protein sequence ID" value="CAE2316723.1"/>
    <property type="molecule type" value="Transcribed_RNA"/>
</dbReference>
<reference evidence="1" key="1">
    <citation type="submission" date="2021-01" db="EMBL/GenBank/DDBJ databases">
        <authorList>
            <person name="Corre E."/>
            <person name="Pelletier E."/>
            <person name="Niang G."/>
            <person name="Scheremetjew M."/>
            <person name="Finn R."/>
            <person name="Kale V."/>
            <person name="Holt S."/>
            <person name="Cochrane G."/>
            <person name="Meng A."/>
            <person name="Brown T."/>
            <person name="Cohen L."/>
        </authorList>
    </citation>
    <scope>NUCLEOTIDE SEQUENCE</scope>
    <source>
        <strain evidence="1">SoJaBio B1-5/56/2</strain>
    </source>
</reference>
<protein>
    <submittedName>
        <fullName evidence="1">Uncharacterized protein</fullName>
    </submittedName>
</protein>